<proteinExistence type="predicted"/>
<sequence>MGMNSRYLVRHYTNGEREYDKDGERGARGKVDQALVDQFLQHKYFHLDPPKTTGQEVAFELIEKAERKGFSLDNIMATITRITAQASSIIISDMYLSTWRSSRSSYSGGAYNLITSYIQEHHPGTKIVLLDDAGIPATAKVAITFAWPGHGGHC</sequence>
<dbReference type="STRING" id="656916.A0A2G7FGM2"/>
<accession>A0A2G7FGM2</accession>
<reference evidence="1 2" key="1">
    <citation type="submission" date="2017-05" db="EMBL/GenBank/DDBJ databases">
        <title>Genome sequence for an aflatoxigenic pathogen of Argentinian peanut, Aspergillus arachidicola.</title>
        <authorList>
            <person name="Moore G."/>
            <person name="Beltz S.B."/>
            <person name="Mack B.M."/>
        </authorList>
    </citation>
    <scope>NUCLEOTIDE SEQUENCE [LARGE SCALE GENOMIC DNA]</scope>
    <source>
        <strain evidence="1 2">CBS 117610</strain>
    </source>
</reference>
<dbReference type="GO" id="GO:0016773">
    <property type="term" value="F:phosphotransferase activity, alcohol group as acceptor"/>
    <property type="evidence" value="ECO:0007669"/>
    <property type="project" value="InterPro"/>
</dbReference>
<dbReference type="Pfam" id="PF03702">
    <property type="entry name" value="AnmK"/>
    <property type="match status" value="1"/>
</dbReference>
<name>A0A2G7FGM2_9EURO</name>
<comment type="caution">
    <text evidence="1">The sequence shown here is derived from an EMBL/GenBank/DDBJ whole genome shotgun (WGS) entry which is preliminary data.</text>
</comment>
<dbReference type="PANTHER" id="PTHR30605">
    <property type="entry name" value="ANHYDRO-N-ACETYLMURAMIC ACID KINASE"/>
    <property type="match status" value="1"/>
</dbReference>
<dbReference type="Proteomes" id="UP000231358">
    <property type="component" value="Unassembled WGS sequence"/>
</dbReference>
<dbReference type="GO" id="GO:0009254">
    <property type="term" value="P:peptidoglycan turnover"/>
    <property type="evidence" value="ECO:0007669"/>
    <property type="project" value="InterPro"/>
</dbReference>
<dbReference type="PANTHER" id="PTHR30605:SF0">
    <property type="entry name" value="ANHYDRO-N-ACETYLMURAMIC ACID KINASE"/>
    <property type="match status" value="1"/>
</dbReference>
<gene>
    <name evidence="1" type="ORF">AARAC_000426</name>
</gene>
<organism evidence="1 2">
    <name type="scientific">Aspergillus arachidicola</name>
    <dbReference type="NCBI Taxonomy" id="656916"/>
    <lineage>
        <taxon>Eukaryota</taxon>
        <taxon>Fungi</taxon>
        <taxon>Dikarya</taxon>
        <taxon>Ascomycota</taxon>
        <taxon>Pezizomycotina</taxon>
        <taxon>Eurotiomycetes</taxon>
        <taxon>Eurotiomycetidae</taxon>
        <taxon>Eurotiales</taxon>
        <taxon>Aspergillaceae</taxon>
        <taxon>Aspergillus</taxon>
        <taxon>Aspergillus subgen. Circumdati</taxon>
    </lineage>
</organism>
<dbReference type="AlphaFoldDB" id="A0A2G7FGM2"/>
<dbReference type="Gene3D" id="3.30.420.40">
    <property type="match status" value="1"/>
</dbReference>
<dbReference type="EMBL" id="NEXV01000676">
    <property type="protein sequence ID" value="PIG79455.1"/>
    <property type="molecule type" value="Genomic_DNA"/>
</dbReference>
<keyword evidence="2" id="KW-1185">Reference proteome</keyword>
<protein>
    <submittedName>
        <fullName evidence="1">Uncharacterized protein</fullName>
    </submittedName>
</protein>
<evidence type="ECO:0000313" key="2">
    <source>
        <dbReference type="Proteomes" id="UP000231358"/>
    </source>
</evidence>
<dbReference type="GO" id="GO:0006040">
    <property type="term" value="P:amino sugar metabolic process"/>
    <property type="evidence" value="ECO:0007669"/>
    <property type="project" value="InterPro"/>
</dbReference>
<dbReference type="GO" id="GO:0005524">
    <property type="term" value="F:ATP binding"/>
    <property type="evidence" value="ECO:0007669"/>
    <property type="project" value="InterPro"/>
</dbReference>
<dbReference type="InterPro" id="IPR005338">
    <property type="entry name" value="Anhydro_N_Ac-Mur_kinase"/>
</dbReference>
<evidence type="ECO:0000313" key="1">
    <source>
        <dbReference type="EMBL" id="PIG79455.1"/>
    </source>
</evidence>